<dbReference type="AlphaFoldDB" id="A0AAV9QAW0"/>
<dbReference type="InterPro" id="IPR014830">
    <property type="entry name" value="Glycolipid_transfer_prot_dom"/>
</dbReference>
<name>A0AAV9QAW0_9PEZI</name>
<dbReference type="PANTHER" id="PTHR10219">
    <property type="entry name" value="GLYCOLIPID TRANSFER PROTEIN-RELATED"/>
    <property type="match status" value="1"/>
</dbReference>
<accession>A0AAV9QAW0</accession>
<dbReference type="SUPFAM" id="SSF110004">
    <property type="entry name" value="Glycolipid transfer protein, GLTP"/>
    <property type="match status" value="1"/>
</dbReference>
<organism evidence="3 4">
    <name type="scientific">Vermiconidia calcicola</name>
    <dbReference type="NCBI Taxonomy" id="1690605"/>
    <lineage>
        <taxon>Eukaryota</taxon>
        <taxon>Fungi</taxon>
        <taxon>Dikarya</taxon>
        <taxon>Ascomycota</taxon>
        <taxon>Pezizomycotina</taxon>
        <taxon>Dothideomycetes</taxon>
        <taxon>Dothideomycetidae</taxon>
        <taxon>Mycosphaerellales</taxon>
        <taxon>Extremaceae</taxon>
        <taxon>Vermiconidia</taxon>
    </lineage>
</organism>
<feature type="domain" description="Glycolipid transfer protein" evidence="2">
    <location>
        <begin position="33"/>
        <end position="184"/>
    </location>
</feature>
<keyword evidence="1" id="KW-0813">Transport</keyword>
<dbReference type="PANTHER" id="PTHR10219:SF25">
    <property type="entry name" value="PLECKSTRIN HOMOLOGY DOMAIN-CONTAINING FAMILY A MEMBER 8"/>
    <property type="match status" value="1"/>
</dbReference>
<gene>
    <name evidence="3" type="ORF">LTR25_004973</name>
</gene>
<dbReference type="GO" id="GO:0005829">
    <property type="term" value="C:cytosol"/>
    <property type="evidence" value="ECO:0007669"/>
    <property type="project" value="TreeGrafter"/>
</dbReference>
<evidence type="ECO:0000259" key="2">
    <source>
        <dbReference type="Pfam" id="PF08718"/>
    </source>
</evidence>
<evidence type="ECO:0000313" key="4">
    <source>
        <dbReference type="Proteomes" id="UP001345827"/>
    </source>
</evidence>
<dbReference type="Gene3D" id="1.10.3520.10">
    <property type="entry name" value="Glycolipid transfer protein"/>
    <property type="match status" value="1"/>
</dbReference>
<evidence type="ECO:0000313" key="3">
    <source>
        <dbReference type="EMBL" id="KAK5537721.1"/>
    </source>
</evidence>
<dbReference type="Pfam" id="PF08718">
    <property type="entry name" value="GLTP"/>
    <property type="match status" value="1"/>
</dbReference>
<keyword evidence="4" id="KW-1185">Reference proteome</keyword>
<dbReference type="Proteomes" id="UP001345827">
    <property type="component" value="Unassembled WGS sequence"/>
</dbReference>
<dbReference type="GO" id="GO:1902387">
    <property type="term" value="F:ceramide 1-phosphate binding"/>
    <property type="evidence" value="ECO:0007669"/>
    <property type="project" value="TreeGrafter"/>
</dbReference>
<proteinExistence type="predicted"/>
<dbReference type="EMBL" id="JAXLQG010000007">
    <property type="protein sequence ID" value="KAK5537721.1"/>
    <property type="molecule type" value="Genomic_DNA"/>
</dbReference>
<sequence length="236" mass="25841">MSNVQIPAGKTWFDTHKVHFEDVPISSSDNQGISTTEFLNASEATTTLFDLLGSVAFTPVKNDMLTNVTKVRERQKTAPPGSSETLQSLVKTELASTPKSHKATEGLLWLVRGLDFTAQSLRADLTNNAAVSPTETKPNKELADGFRAAYKNTLAPHHGFLIKPIFSAAMSATPYRKDFYVRLGGQGTDPETVRQALEKWVSALEKRVEILKTFLASKEAKCGARVSMSVQARART</sequence>
<comment type="caution">
    <text evidence="3">The sequence shown here is derived from an EMBL/GenBank/DDBJ whole genome shotgun (WGS) entry which is preliminary data.</text>
</comment>
<dbReference type="InterPro" id="IPR036497">
    <property type="entry name" value="GLTP_sf"/>
</dbReference>
<dbReference type="GO" id="GO:0016020">
    <property type="term" value="C:membrane"/>
    <property type="evidence" value="ECO:0007669"/>
    <property type="project" value="TreeGrafter"/>
</dbReference>
<dbReference type="GO" id="GO:1902388">
    <property type="term" value="F:ceramide 1-phosphate transfer activity"/>
    <property type="evidence" value="ECO:0007669"/>
    <property type="project" value="TreeGrafter"/>
</dbReference>
<reference evidence="3 4" key="1">
    <citation type="submission" date="2023-06" db="EMBL/GenBank/DDBJ databases">
        <title>Black Yeasts Isolated from many extreme environments.</title>
        <authorList>
            <person name="Coleine C."/>
            <person name="Stajich J.E."/>
            <person name="Selbmann L."/>
        </authorList>
    </citation>
    <scope>NUCLEOTIDE SEQUENCE [LARGE SCALE GENOMIC DNA]</scope>
    <source>
        <strain evidence="3 4">CCFEE 5887</strain>
    </source>
</reference>
<protein>
    <recommendedName>
        <fullName evidence="2">Glycolipid transfer protein domain-containing protein</fullName>
    </recommendedName>
</protein>
<evidence type="ECO:0000256" key="1">
    <source>
        <dbReference type="ARBA" id="ARBA00022448"/>
    </source>
</evidence>
<dbReference type="FunFam" id="1.10.3520.10:FF:000001">
    <property type="entry name" value="Pleckstrin domain-containing family A member 8"/>
    <property type="match status" value="1"/>
</dbReference>